<organism evidence="9 10">
    <name type="scientific">Huso huso</name>
    <name type="common">Beluga</name>
    <name type="synonym">Acipenser huso</name>
    <dbReference type="NCBI Taxonomy" id="61971"/>
    <lineage>
        <taxon>Eukaryota</taxon>
        <taxon>Metazoa</taxon>
        <taxon>Chordata</taxon>
        <taxon>Craniata</taxon>
        <taxon>Vertebrata</taxon>
        <taxon>Euteleostomi</taxon>
        <taxon>Actinopterygii</taxon>
        <taxon>Chondrostei</taxon>
        <taxon>Acipenseriformes</taxon>
        <taxon>Acipenseridae</taxon>
        <taxon>Huso</taxon>
    </lineage>
</organism>
<evidence type="ECO:0000313" key="10">
    <source>
        <dbReference type="Proteomes" id="UP001369086"/>
    </source>
</evidence>
<sequence>MLFVSRLSLETLAGSSINIWSEHHSASLQLETSEGFLYPGNKDKGMYCITMALTEKCTCWMLLLSACFILTVQAECGKDCAYCIYHLQQGRHAEINTLTCTLECERKLPTTKTWEVCKGILQGNRPEMSTEQENDPLEGVNQENDDHQLAKRYGGFMKRYGGFTKKMAELYNVDPDDDNDGSEILAKRYGGFMKKDVESGSQADTAGLLREILNAGDSEVDSNSDHDGEITKRYGGFMRSIKRSLDLEDRIKELQKRYGGFMRRVGRPDWKQNIKRYNGFSKQPENKDSKEITSEEVEKRYGGFMGY</sequence>
<dbReference type="PRINTS" id="PR01028">
    <property type="entry name" value="OPIOIDPRCRSR"/>
</dbReference>
<proteinExistence type="inferred from homology"/>
<evidence type="ECO:0000256" key="1">
    <source>
        <dbReference type="ARBA" id="ARBA00004613"/>
    </source>
</evidence>
<reference evidence="9 10" key="1">
    <citation type="submission" date="2021-05" db="EMBL/GenBank/DDBJ databases">
        <authorList>
            <person name="Zahm M."/>
            <person name="Klopp C."/>
            <person name="Cabau C."/>
            <person name="Kuhl H."/>
            <person name="Suciu R."/>
            <person name="Ciorpac M."/>
            <person name="Holostenco D."/>
            <person name="Gessner J."/>
            <person name="Wuertz S."/>
            <person name="Hohne C."/>
            <person name="Stock M."/>
            <person name="Gislard M."/>
            <person name="Lluch J."/>
            <person name="Milhes M."/>
            <person name="Lampietro C."/>
            <person name="Lopez Roques C."/>
            <person name="Donnadieu C."/>
            <person name="Du K."/>
            <person name="Schartl M."/>
            <person name="Guiguen Y."/>
        </authorList>
    </citation>
    <scope>NUCLEOTIDE SEQUENCE [LARGE SCALE GENOMIC DNA]</scope>
    <source>
        <strain evidence="9">Hh-F2</strain>
        <tissue evidence="9">Blood</tissue>
    </source>
</reference>
<evidence type="ECO:0000256" key="2">
    <source>
        <dbReference type="ARBA" id="ARBA00008543"/>
    </source>
</evidence>
<evidence type="ECO:0000256" key="4">
    <source>
        <dbReference type="ARBA" id="ARBA00022685"/>
    </source>
</evidence>
<dbReference type="EMBL" id="JAHFZB010000003">
    <property type="protein sequence ID" value="KAK6492000.1"/>
    <property type="molecule type" value="Genomic_DNA"/>
</dbReference>
<keyword evidence="10" id="KW-1185">Reference proteome</keyword>
<protein>
    <submittedName>
        <fullName evidence="9">Proenkephalin b</fullName>
    </submittedName>
</protein>
<keyword evidence="5" id="KW-0555">Opioid peptide</keyword>
<keyword evidence="6" id="KW-1015">Disulfide bond</keyword>
<dbReference type="Pfam" id="PF01160">
    <property type="entry name" value="Opiods_neuropep"/>
    <property type="match status" value="1"/>
</dbReference>
<evidence type="ECO:0000313" key="9">
    <source>
        <dbReference type="EMBL" id="KAK6492000.1"/>
    </source>
</evidence>
<dbReference type="PANTHER" id="PTHR11438:SF3">
    <property type="entry name" value="PROENKEPHALIN-A"/>
    <property type="match status" value="1"/>
</dbReference>
<comment type="similarity">
    <text evidence="2">Belongs to the opioid neuropeptide precursor family.</text>
</comment>
<keyword evidence="4" id="KW-0165">Cleavage on pair of basic residues</keyword>
<dbReference type="PANTHER" id="PTHR11438">
    <property type="entry name" value="PROENKEPHALIN"/>
    <property type="match status" value="1"/>
</dbReference>
<keyword evidence="8" id="KW-0527">Neuropeptide</keyword>
<evidence type="ECO:0000256" key="5">
    <source>
        <dbReference type="ARBA" id="ARBA00022901"/>
    </source>
</evidence>
<evidence type="ECO:0000256" key="3">
    <source>
        <dbReference type="ARBA" id="ARBA00022525"/>
    </source>
</evidence>
<gene>
    <name evidence="9" type="ORF">HHUSO_G4230</name>
</gene>
<comment type="caution">
    <text evidence="9">The sequence shown here is derived from an EMBL/GenBank/DDBJ whole genome shotgun (WGS) entry which is preliminary data.</text>
</comment>
<keyword evidence="7" id="KW-0257">Endorphin</keyword>
<dbReference type="InterPro" id="IPR006024">
    <property type="entry name" value="Opioid_neupept"/>
</dbReference>
<dbReference type="PRINTS" id="PR01029">
    <property type="entry name" value="PENKAPRCRSR"/>
</dbReference>
<dbReference type="Proteomes" id="UP001369086">
    <property type="component" value="Unassembled WGS sequence"/>
</dbReference>
<name>A0ABR1A4I5_HUSHU</name>
<evidence type="ECO:0000256" key="7">
    <source>
        <dbReference type="ARBA" id="ARBA00023205"/>
    </source>
</evidence>
<evidence type="ECO:0000256" key="8">
    <source>
        <dbReference type="ARBA" id="ARBA00023320"/>
    </source>
</evidence>
<evidence type="ECO:0000256" key="6">
    <source>
        <dbReference type="ARBA" id="ARBA00023157"/>
    </source>
</evidence>
<accession>A0ABR1A4I5</accession>
<keyword evidence="3" id="KW-0964">Secreted</keyword>
<comment type="subcellular location">
    <subcellularLocation>
        <location evidence="1">Secreted</location>
    </subcellularLocation>
</comment>
<dbReference type="InterPro" id="IPR000703">
    <property type="entry name" value="Proenkphlin_A"/>
</dbReference>